<dbReference type="SUPFAM" id="SSF51735">
    <property type="entry name" value="NAD(P)-binding Rossmann-fold domains"/>
    <property type="match status" value="1"/>
</dbReference>
<name>A0A5M6AC65_9BACE</name>
<comment type="caution">
    <text evidence="3">The sequence shown here is derived from an EMBL/GenBank/DDBJ whole genome shotgun (WGS) entry which is preliminary data.</text>
</comment>
<sequence length="226" mass="24400">MINPMDLTDKRILLIGGSNALDEAIFRQIKELGAKVEVYEERNTAHIESYIKQLVKSNGAFDGVVFAIVHSDFKPLQFVKPGNLNEILNDNFNVFIEVVRSLKKAKGMENGASIVAMSSISSIKAMKAKMAFCSSKAALDAAVRCLAVEFANDGIRVNSVQKGGVDVDFEKKHIQSISAINGGLVQHQILGLTKAEEVANVIAFLLSDATKTITGTSIVIDGGYIL</sequence>
<dbReference type="InterPro" id="IPR051122">
    <property type="entry name" value="SDR_DHRS6-like"/>
</dbReference>
<evidence type="ECO:0000256" key="2">
    <source>
        <dbReference type="ARBA" id="ARBA00023002"/>
    </source>
</evidence>
<comment type="similarity">
    <text evidence="1">Belongs to the short-chain dehydrogenases/reductases (SDR) family.</text>
</comment>
<dbReference type="Gene3D" id="3.40.50.720">
    <property type="entry name" value="NAD(P)-binding Rossmann-like Domain"/>
    <property type="match status" value="1"/>
</dbReference>
<evidence type="ECO:0000313" key="4">
    <source>
        <dbReference type="Proteomes" id="UP000325055"/>
    </source>
</evidence>
<keyword evidence="2" id="KW-0560">Oxidoreductase</keyword>
<reference evidence="3 4" key="1">
    <citation type="journal article" date="2019" name="Nat. Med.">
        <title>A library of human gut bacterial isolates paired with longitudinal multiomics data enables mechanistic microbiome research.</title>
        <authorList>
            <person name="Poyet M."/>
            <person name="Groussin M."/>
            <person name="Gibbons S.M."/>
            <person name="Avila-Pacheco J."/>
            <person name="Jiang X."/>
            <person name="Kearney S.M."/>
            <person name="Perrotta A.R."/>
            <person name="Berdy B."/>
            <person name="Zhao S."/>
            <person name="Lieberman T.D."/>
            <person name="Swanson P.K."/>
            <person name="Smith M."/>
            <person name="Roesemann S."/>
            <person name="Alexander J.E."/>
            <person name="Rich S.A."/>
            <person name="Livny J."/>
            <person name="Vlamakis H."/>
            <person name="Clish C."/>
            <person name="Bullock K."/>
            <person name="Deik A."/>
            <person name="Scott J."/>
            <person name="Pierce K.A."/>
            <person name="Xavier R.J."/>
            <person name="Alm E.J."/>
        </authorList>
    </citation>
    <scope>NUCLEOTIDE SEQUENCE [LARGE SCALE GENOMIC DNA]</scope>
    <source>
        <strain evidence="3 4">BIOML-A7</strain>
    </source>
</reference>
<gene>
    <name evidence="3" type="ORF">F2Y86_05940</name>
</gene>
<dbReference type="CDD" id="cd05233">
    <property type="entry name" value="SDR_c"/>
    <property type="match status" value="1"/>
</dbReference>
<organism evidence="3 4">
    <name type="scientific">Bacteroides cellulosilyticus</name>
    <dbReference type="NCBI Taxonomy" id="246787"/>
    <lineage>
        <taxon>Bacteria</taxon>
        <taxon>Pseudomonadati</taxon>
        <taxon>Bacteroidota</taxon>
        <taxon>Bacteroidia</taxon>
        <taxon>Bacteroidales</taxon>
        <taxon>Bacteroidaceae</taxon>
        <taxon>Bacteroides</taxon>
    </lineage>
</organism>
<evidence type="ECO:0000256" key="1">
    <source>
        <dbReference type="ARBA" id="ARBA00006484"/>
    </source>
</evidence>
<dbReference type="InterPro" id="IPR036291">
    <property type="entry name" value="NAD(P)-bd_dom_sf"/>
</dbReference>
<dbReference type="PRINTS" id="PR00081">
    <property type="entry name" value="GDHRDH"/>
</dbReference>
<dbReference type="Pfam" id="PF13561">
    <property type="entry name" value="adh_short_C2"/>
    <property type="match status" value="1"/>
</dbReference>
<dbReference type="AlphaFoldDB" id="A0A5M6AC65"/>
<dbReference type="PANTHER" id="PTHR43477">
    <property type="entry name" value="DIHYDROANTICAPSIN 7-DEHYDROGENASE"/>
    <property type="match status" value="1"/>
</dbReference>
<dbReference type="GO" id="GO:0016491">
    <property type="term" value="F:oxidoreductase activity"/>
    <property type="evidence" value="ECO:0007669"/>
    <property type="project" value="UniProtKB-KW"/>
</dbReference>
<proteinExistence type="inferred from homology"/>
<dbReference type="EMBL" id="VVYW01000004">
    <property type="protein sequence ID" value="KAA5410236.1"/>
    <property type="molecule type" value="Genomic_DNA"/>
</dbReference>
<accession>A0A5M6AC65</accession>
<dbReference type="Proteomes" id="UP000325055">
    <property type="component" value="Unassembled WGS sequence"/>
</dbReference>
<dbReference type="PANTHER" id="PTHR43477:SF1">
    <property type="entry name" value="DIHYDROANTICAPSIN 7-DEHYDROGENASE"/>
    <property type="match status" value="1"/>
</dbReference>
<dbReference type="InterPro" id="IPR002347">
    <property type="entry name" value="SDR_fam"/>
</dbReference>
<protein>
    <submittedName>
        <fullName evidence="3">SDR family oxidoreductase</fullName>
    </submittedName>
</protein>
<evidence type="ECO:0000313" key="3">
    <source>
        <dbReference type="EMBL" id="KAA5410236.1"/>
    </source>
</evidence>